<name>A9DHV2_HOEPD</name>
<dbReference type="HOGENOM" id="CLU_1842377_0_0_5"/>
<dbReference type="Proteomes" id="UP000004291">
    <property type="component" value="Chromosome"/>
</dbReference>
<gene>
    <name evidence="1" type="ORF">HPDFL43_00015</name>
</gene>
<organism evidence="1 2">
    <name type="scientific">Hoeflea phototrophica (strain DSM 17068 / NCIMB 14078 / DFL-43)</name>
    <dbReference type="NCBI Taxonomy" id="411684"/>
    <lineage>
        <taxon>Bacteria</taxon>
        <taxon>Pseudomonadati</taxon>
        <taxon>Pseudomonadota</taxon>
        <taxon>Alphaproteobacteria</taxon>
        <taxon>Hyphomicrobiales</taxon>
        <taxon>Rhizobiaceae</taxon>
        <taxon>Hoeflea</taxon>
    </lineage>
</organism>
<proteinExistence type="predicted"/>
<reference evidence="1 2" key="2">
    <citation type="submission" date="2012-06" db="EMBL/GenBank/DDBJ databases">
        <authorList>
            <person name="Fiebig A."/>
        </authorList>
    </citation>
    <scope>NUCLEOTIDE SEQUENCE [LARGE SCALE GENOMIC DNA]</scope>
    <source>
        <strain evidence="1 2">DFL-43</strain>
    </source>
</reference>
<dbReference type="Gene3D" id="3.40.50.300">
    <property type="entry name" value="P-loop containing nucleotide triphosphate hydrolases"/>
    <property type="match status" value="1"/>
</dbReference>
<dbReference type="AlphaFoldDB" id="A9DHV2"/>
<dbReference type="InterPro" id="IPR027417">
    <property type="entry name" value="P-loop_NTPase"/>
</dbReference>
<keyword evidence="2" id="KW-1185">Reference proteome</keyword>
<dbReference type="OrthoDB" id="9759295at2"/>
<evidence type="ECO:0000313" key="2">
    <source>
        <dbReference type="Proteomes" id="UP000004291"/>
    </source>
</evidence>
<reference evidence="1 2" key="1">
    <citation type="submission" date="2007-10" db="EMBL/GenBank/DDBJ databases">
        <authorList>
            <person name="Wagner-Dobler I."/>
            <person name="Ferriera S."/>
            <person name="Johnson J."/>
            <person name="Kravitz S."/>
            <person name="Beeson K."/>
            <person name="Sutton G."/>
            <person name="Rogers Y.-H."/>
            <person name="Friedman R."/>
            <person name="Frazier M."/>
            <person name="Venter J.C."/>
        </authorList>
    </citation>
    <scope>NUCLEOTIDE SEQUENCE [LARGE SCALE GENOMIC DNA]</scope>
    <source>
        <strain evidence="1 2">DFL-43</strain>
    </source>
</reference>
<evidence type="ECO:0000313" key="1">
    <source>
        <dbReference type="EMBL" id="EDQ31391.2"/>
    </source>
</evidence>
<comment type="caution">
    <text evidence="1">The sequence shown here is derived from an EMBL/GenBank/DDBJ whole genome shotgun (WGS) entry which is preliminary data.</text>
</comment>
<dbReference type="EMBL" id="ABIA03000002">
    <property type="protein sequence ID" value="EDQ31391.2"/>
    <property type="molecule type" value="Genomic_DNA"/>
</dbReference>
<dbReference type="RefSeq" id="WP_040448991.1">
    <property type="nucleotide sequence ID" value="NZ_CM002917.1"/>
</dbReference>
<protein>
    <submittedName>
        <fullName evidence="1">Type IV secretory pathway, VirD4 component</fullName>
    </submittedName>
</protein>
<dbReference type="STRING" id="411684.HPDFL43_00015"/>
<accession>A9DHV2</accession>
<sequence>MNFEASPWFSLHAESDRNDFIAYFRGVSMQVSDLLSQTESKSAESFLTGARQHLERFNRSTRAFNVTRSSSFRFSDLKDSKQPITVFIIADPARMKAQEKVLSLIDSCMYSEFLRHPNAHARVYVISDETSNFKIEGLI</sequence>